<protein>
    <submittedName>
        <fullName evidence="1">Uncharacterized protein</fullName>
    </submittedName>
</protein>
<organism evidence="1 2">
    <name type="scientific">Clostridium beijerinckii</name>
    <name type="common">Clostridium MP</name>
    <dbReference type="NCBI Taxonomy" id="1520"/>
    <lineage>
        <taxon>Bacteria</taxon>
        <taxon>Bacillati</taxon>
        <taxon>Bacillota</taxon>
        <taxon>Clostridia</taxon>
        <taxon>Eubacteriales</taxon>
        <taxon>Clostridiaceae</taxon>
        <taxon>Clostridium</taxon>
    </lineage>
</organism>
<dbReference type="RefSeq" id="WP_023973240.1">
    <property type="nucleotide sequence ID" value="NZ_JABTDW010000001.1"/>
</dbReference>
<name>A0AAE5LNW5_CLOBE</name>
<dbReference type="AlphaFoldDB" id="A0AAE5LNW5"/>
<proteinExistence type="predicted"/>
<evidence type="ECO:0000313" key="1">
    <source>
        <dbReference type="EMBL" id="NSB13031.1"/>
    </source>
</evidence>
<evidence type="ECO:0000313" key="2">
    <source>
        <dbReference type="Proteomes" id="UP000822184"/>
    </source>
</evidence>
<accession>A0AAE5LNW5</accession>
<sequence length="88" mass="10314">MSKINKDLIKIAIADEFVENVSQLDEMEIYRLTQGISERELRIANVMFVMLMKWIRKVNESENEKATPEFKVQAIQEILDCTDTYLNS</sequence>
<reference evidence="1" key="1">
    <citation type="submission" date="2020-06" db="EMBL/GenBank/DDBJ databases">
        <title>Genomic insights into acetone-butanol-ethanol (ABE) fermentation by sequencing solventogenic clostridia strains.</title>
        <authorList>
            <person name="Brown S."/>
        </authorList>
    </citation>
    <scope>NUCLEOTIDE SEQUENCE</scope>
    <source>
        <strain evidence="1">DJ123</strain>
    </source>
</reference>
<dbReference type="EMBL" id="JABTDW010000001">
    <property type="protein sequence ID" value="NSB13031.1"/>
    <property type="molecule type" value="Genomic_DNA"/>
</dbReference>
<dbReference type="Proteomes" id="UP000822184">
    <property type="component" value="Unassembled WGS sequence"/>
</dbReference>
<gene>
    <name evidence="1" type="ORF">BCD95_001290</name>
</gene>
<comment type="caution">
    <text evidence="1">The sequence shown here is derived from an EMBL/GenBank/DDBJ whole genome shotgun (WGS) entry which is preliminary data.</text>
</comment>